<comment type="caution">
    <text evidence="1">The sequence shown here is derived from an EMBL/GenBank/DDBJ whole genome shotgun (WGS) entry which is preliminary data.</text>
</comment>
<reference evidence="1" key="2">
    <citation type="submission" date="2020-09" db="EMBL/GenBank/DDBJ databases">
        <authorList>
            <person name="Sun Q."/>
            <person name="Ohkuma M."/>
        </authorList>
    </citation>
    <scope>NUCLEOTIDE SEQUENCE</scope>
    <source>
        <strain evidence="1">JCM 4784</strain>
    </source>
</reference>
<sequence length="69" mass="6913">MSYLRLARACRDPARGLADGGEALLALGSGGLGGVTAEEEAAGRVHGLAGVCAVQAALALEVAEHRRCP</sequence>
<evidence type="ECO:0000313" key="1">
    <source>
        <dbReference type="EMBL" id="GHE63679.1"/>
    </source>
</evidence>
<keyword evidence="2" id="KW-1185">Reference proteome</keyword>
<gene>
    <name evidence="1" type="ORF">GCM10018785_35700</name>
</gene>
<evidence type="ECO:0000313" key="2">
    <source>
        <dbReference type="Proteomes" id="UP000608024"/>
    </source>
</evidence>
<protein>
    <submittedName>
        <fullName evidence="1">Uncharacterized protein</fullName>
    </submittedName>
</protein>
<dbReference type="EMBL" id="BNBT01000049">
    <property type="protein sequence ID" value="GHE63679.1"/>
    <property type="molecule type" value="Genomic_DNA"/>
</dbReference>
<dbReference type="AlphaFoldDB" id="A0A918ZRH7"/>
<accession>A0A918ZRH7</accession>
<name>A0A918ZRH7_9ACTN</name>
<reference evidence="1" key="1">
    <citation type="journal article" date="2014" name="Int. J. Syst. Evol. Microbiol.">
        <title>Complete genome sequence of Corynebacterium casei LMG S-19264T (=DSM 44701T), isolated from a smear-ripened cheese.</title>
        <authorList>
            <consortium name="US DOE Joint Genome Institute (JGI-PGF)"/>
            <person name="Walter F."/>
            <person name="Albersmeier A."/>
            <person name="Kalinowski J."/>
            <person name="Ruckert C."/>
        </authorList>
    </citation>
    <scope>NUCLEOTIDE SEQUENCE</scope>
    <source>
        <strain evidence="1">JCM 4784</strain>
    </source>
</reference>
<organism evidence="1 2">
    <name type="scientific">Streptomyces longispororuber</name>
    <dbReference type="NCBI Taxonomy" id="68230"/>
    <lineage>
        <taxon>Bacteria</taxon>
        <taxon>Bacillati</taxon>
        <taxon>Actinomycetota</taxon>
        <taxon>Actinomycetes</taxon>
        <taxon>Kitasatosporales</taxon>
        <taxon>Streptomycetaceae</taxon>
        <taxon>Streptomyces</taxon>
    </lineage>
</organism>
<proteinExistence type="predicted"/>
<dbReference type="Proteomes" id="UP000608024">
    <property type="component" value="Unassembled WGS sequence"/>
</dbReference>
<dbReference type="RefSeq" id="WP_190136951.1">
    <property type="nucleotide sequence ID" value="NZ_BNBT01000049.1"/>
</dbReference>